<dbReference type="EMBL" id="JADNRY010000410">
    <property type="protein sequence ID" value="KAF9056918.1"/>
    <property type="molecule type" value="Genomic_DNA"/>
</dbReference>
<dbReference type="GO" id="GO:0001664">
    <property type="term" value="F:G protein-coupled receptor binding"/>
    <property type="evidence" value="ECO:0007669"/>
    <property type="project" value="TreeGrafter"/>
</dbReference>
<dbReference type="SMART" id="SM00275">
    <property type="entry name" value="G_alpha"/>
    <property type="match status" value="1"/>
</dbReference>
<evidence type="ECO:0000256" key="1">
    <source>
        <dbReference type="ARBA" id="ARBA00022723"/>
    </source>
</evidence>
<dbReference type="SUPFAM" id="SSF47895">
    <property type="entry name" value="Transducin (alpha subunit), insertion domain"/>
    <property type="match status" value="1"/>
</dbReference>
<evidence type="ECO:0000256" key="3">
    <source>
        <dbReference type="ARBA" id="ARBA00023134"/>
    </source>
</evidence>
<dbReference type="GO" id="GO:0005737">
    <property type="term" value="C:cytoplasm"/>
    <property type="evidence" value="ECO:0007669"/>
    <property type="project" value="TreeGrafter"/>
</dbReference>
<dbReference type="OrthoDB" id="5817230at2759"/>
<dbReference type="GO" id="GO:0005834">
    <property type="term" value="C:heterotrimeric G-protein complex"/>
    <property type="evidence" value="ECO:0007669"/>
    <property type="project" value="TreeGrafter"/>
</dbReference>
<evidence type="ECO:0000256" key="5">
    <source>
        <dbReference type="PIRSR" id="PIRSR601019-1"/>
    </source>
</evidence>
<comment type="caution">
    <text evidence="7">The sequence shown here is derived from an EMBL/GenBank/DDBJ whole genome shotgun (WGS) entry which is preliminary data.</text>
</comment>
<keyword evidence="1 6" id="KW-0479">Metal-binding</keyword>
<dbReference type="PRINTS" id="PR00318">
    <property type="entry name" value="GPROTEINA"/>
</dbReference>
<dbReference type="PANTHER" id="PTHR10218:SF360">
    <property type="entry name" value="GUANINE NUCLEOTIDE-BINDING PROTEIN SUBUNIT ALPHA HOMOLOG"/>
    <property type="match status" value="1"/>
</dbReference>
<dbReference type="GO" id="GO:0003924">
    <property type="term" value="F:GTPase activity"/>
    <property type="evidence" value="ECO:0007669"/>
    <property type="project" value="InterPro"/>
</dbReference>
<gene>
    <name evidence="7" type="ORF">BDP27DRAFT_1408498</name>
</gene>
<dbReference type="Pfam" id="PF00503">
    <property type="entry name" value="G-alpha"/>
    <property type="match status" value="1"/>
</dbReference>
<keyword evidence="4" id="KW-0807">Transducer</keyword>
<dbReference type="SUPFAM" id="SSF52540">
    <property type="entry name" value="P-loop containing nucleoside triphosphate hydrolases"/>
    <property type="match status" value="1"/>
</dbReference>
<feature type="binding site" evidence="5">
    <location>
        <position position="441"/>
    </location>
    <ligand>
        <name>GTP</name>
        <dbReference type="ChEBI" id="CHEBI:37565"/>
    </ligand>
</feature>
<evidence type="ECO:0000256" key="2">
    <source>
        <dbReference type="ARBA" id="ARBA00022741"/>
    </source>
</evidence>
<dbReference type="InterPro" id="IPR011025">
    <property type="entry name" value="GproteinA_insert"/>
</dbReference>
<dbReference type="Proteomes" id="UP000772434">
    <property type="component" value="Unassembled WGS sequence"/>
</dbReference>
<dbReference type="InterPro" id="IPR001019">
    <property type="entry name" value="Gprotein_alpha_su"/>
</dbReference>
<dbReference type="GO" id="GO:0046872">
    <property type="term" value="F:metal ion binding"/>
    <property type="evidence" value="ECO:0007669"/>
    <property type="project" value="UniProtKB-KW"/>
</dbReference>
<keyword evidence="2 5" id="KW-0547">Nucleotide-binding</keyword>
<feature type="binding site" evidence="5">
    <location>
        <begin position="380"/>
        <end position="383"/>
    </location>
    <ligand>
        <name>GTP</name>
        <dbReference type="ChEBI" id="CHEBI:37565"/>
    </ligand>
</feature>
<reference evidence="7" key="1">
    <citation type="submission" date="2020-11" db="EMBL/GenBank/DDBJ databases">
        <authorList>
            <consortium name="DOE Joint Genome Institute"/>
            <person name="Ahrendt S."/>
            <person name="Riley R."/>
            <person name="Andreopoulos W."/>
            <person name="Labutti K."/>
            <person name="Pangilinan J."/>
            <person name="Ruiz-Duenas F.J."/>
            <person name="Barrasa J.M."/>
            <person name="Sanchez-Garcia M."/>
            <person name="Camarero S."/>
            <person name="Miyauchi S."/>
            <person name="Serrano A."/>
            <person name="Linde D."/>
            <person name="Babiker R."/>
            <person name="Drula E."/>
            <person name="Ayuso-Fernandez I."/>
            <person name="Pacheco R."/>
            <person name="Padilla G."/>
            <person name="Ferreira P."/>
            <person name="Barriuso J."/>
            <person name="Kellner H."/>
            <person name="Castanera R."/>
            <person name="Alfaro M."/>
            <person name="Ramirez L."/>
            <person name="Pisabarro A.G."/>
            <person name="Kuo A."/>
            <person name="Tritt A."/>
            <person name="Lipzen A."/>
            <person name="He G."/>
            <person name="Yan M."/>
            <person name="Ng V."/>
            <person name="Cullen D."/>
            <person name="Martin F."/>
            <person name="Rosso M.-N."/>
            <person name="Henrissat B."/>
            <person name="Hibbett D."/>
            <person name="Martinez A.T."/>
            <person name="Grigoriev I.V."/>
        </authorList>
    </citation>
    <scope>NUCLEOTIDE SEQUENCE</scope>
    <source>
        <strain evidence="7">AH 40177</strain>
    </source>
</reference>
<dbReference type="GO" id="GO:0031683">
    <property type="term" value="F:G-protein beta/gamma-subunit complex binding"/>
    <property type="evidence" value="ECO:0007669"/>
    <property type="project" value="InterPro"/>
</dbReference>
<evidence type="ECO:0000256" key="6">
    <source>
        <dbReference type="PIRSR" id="PIRSR601019-2"/>
    </source>
</evidence>
<accession>A0A9P5P7E4</accession>
<dbReference type="PANTHER" id="PTHR10218">
    <property type="entry name" value="GTP-BINDING PROTEIN ALPHA SUBUNIT"/>
    <property type="match status" value="1"/>
</dbReference>
<sequence>MSTLTLNAQPASMSLSENPFIGTLKPPANETEEERVQRARALQDAQKVSRQIDESLQETKRLLDRRKNGIRILLLGQAESGKSAVLKNFQLAFTPNQFRKERGVWKTVIQLNLLNSVKTILNVLTDNIDTQLNTPPPSPGSYSNSYNSSKIRRLHLGLSPLLSMETNLNKMLFTETSSGSPEISLPAGSKWKSKLGFPSVSRKSSSDEEPDRLTNSQNALISTFSKLLEASKEDISSLWKDEEVQRTLEEREVHLRDRPGFFLDDVDRIASSHYQPTDSDIVRGRVRTVGFEEYHLVSESAAMKGSEFYITDVSGMRSSRSSWVPFFDDAQAILFLVPLVFNQMLDEDPRVNRVEDSLTLWKEICANVLLANCNIIVFFNKMDILRRILASGAQVRKYVPSYGDTPNETASVAKYFKDRFKAYHKKLSPKPRTFISHETSAIDIRSTTALVVTVLDGITRANLEKSDMM</sequence>
<proteinExistence type="predicted"/>
<keyword evidence="3 5" id="KW-0342">GTP-binding</keyword>
<dbReference type="GO" id="GO:0005525">
    <property type="term" value="F:GTP binding"/>
    <property type="evidence" value="ECO:0007669"/>
    <property type="project" value="UniProtKB-KW"/>
</dbReference>
<evidence type="ECO:0000313" key="7">
    <source>
        <dbReference type="EMBL" id="KAF9056918.1"/>
    </source>
</evidence>
<evidence type="ECO:0000256" key="4">
    <source>
        <dbReference type="ARBA" id="ARBA00023224"/>
    </source>
</evidence>
<keyword evidence="6" id="KW-0460">Magnesium</keyword>
<dbReference type="InterPro" id="IPR027417">
    <property type="entry name" value="P-loop_NTPase"/>
</dbReference>
<dbReference type="PROSITE" id="PS51882">
    <property type="entry name" value="G_ALPHA"/>
    <property type="match status" value="1"/>
</dbReference>
<dbReference type="AlphaFoldDB" id="A0A9P5P7E4"/>
<protein>
    <submittedName>
        <fullName evidence="7">G-protein alpha subunit</fullName>
    </submittedName>
</protein>
<dbReference type="Gene3D" id="3.40.50.300">
    <property type="entry name" value="P-loop containing nucleotide triphosphate hydrolases"/>
    <property type="match status" value="2"/>
</dbReference>
<name>A0A9P5P7E4_9AGAR</name>
<dbReference type="FunFam" id="3.40.50.300:FF:000692">
    <property type="entry name" value="Guanine nucleotide-binding protein subunit alpha"/>
    <property type="match status" value="1"/>
</dbReference>
<feature type="binding site" evidence="6">
    <location>
        <position position="288"/>
    </location>
    <ligand>
        <name>Mg(2+)</name>
        <dbReference type="ChEBI" id="CHEBI:18420"/>
    </ligand>
</feature>
<keyword evidence="8" id="KW-1185">Reference proteome</keyword>
<organism evidence="7 8">
    <name type="scientific">Rhodocollybia butyracea</name>
    <dbReference type="NCBI Taxonomy" id="206335"/>
    <lineage>
        <taxon>Eukaryota</taxon>
        <taxon>Fungi</taxon>
        <taxon>Dikarya</taxon>
        <taxon>Basidiomycota</taxon>
        <taxon>Agaricomycotina</taxon>
        <taxon>Agaricomycetes</taxon>
        <taxon>Agaricomycetidae</taxon>
        <taxon>Agaricales</taxon>
        <taxon>Marasmiineae</taxon>
        <taxon>Omphalotaceae</taxon>
        <taxon>Rhodocollybia</taxon>
    </lineage>
</organism>
<dbReference type="GO" id="GO:0007188">
    <property type="term" value="P:adenylate cyclase-modulating G protein-coupled receptor signaling pathway"/>
    <property type="evidence" value="ECO:0007669"/>
    <property type="project" value="TreeGrafter"/>
</dbReference>
<evidence type="ECO:0000313" key="8">
    <source>
        <dbReference type="Proteomes" id="UP000772434"/>
    </source>
</evidence>